<keyword evidence="12" id="KW-1185">Reference proteome</keyword>
<evidence type="ECO:0000256" key="9">
    <source>
        <dbReference type="RuleBase" id="RU367061"/>
    </source>
</evidence>
<dbReference type="FunCoup" id="A0A7R8YNL4">
    <property type="interactions" value="906"/>
</dbReference>
<feature type="transmembrane region" description="Helical" evidence="9">
    <location>
        <begin position="57"/>
        <end position="81"/>
    </location>
</feature>
<dbReference type="InParanoid" id="A0A7R8YNL4"/>
<dbReference type="GO" id="GO:0005886">
    <property type="term" value="C:plasma membrane"/>
    <property type="evidence" value="ECO:0007669"/>
    <property type="project" value="UniProtKB-UniRule"/>
</dbReference>
<evidence type="ECO:0000256" key="5">
    <source>
        <dbReference type="ARBA" id="ARBA00022989"/>
    </source>
</evidence>
<feature type="domain" description="BRICHOS" evidence="10">
    <location>
        <begin position="172"/>
        <end position="267"/>
    </location>
</feature>
<keyword evidence="5 9" id="KW-1133">Transmembrane helix</keyword>
<keyword evidence="8" id="KW-0325">Glycoprotein</keyword>
<accession>A0A7R8YNL4</accession>
<dbReference type="Proteomes" id="UP000594454">
    <property type="component" value="Chromosome 1"/>
</dbReference>
<dbReference type="GO" id="GO:0005794">
    <property type="term" value="C:Golgi apparatus"/>
    <property type="evidence" value="ECO:0007669"/>
    <property type="project" value="TreeGrafter"/>
</dbReference>
<dbReference type="SMART" id="SM01039">
    <property type="entry name" value="BRICHOS"/>
    <property type="match status" value="1"/>
</dbReference>
<name>A0A7R8YNL4_HERIL</name>
<dbReference type="EMBL" id="LR899009">
    <property type="protein sequence ID" value="CAD7079761.1"/>
    <property type="molecule type" value="Genomic_DNA"/>
</dbReference>
<dbReference type="InterPro" id="IPR007084">
    <property type="entry name" value="BRICHOS_dom"/>
</dbReference>
<keyword evidence="9" id="KW-1003">Cell membrane</keyword>
<sequence>MTIITKPSNDKNAEKLVLPLFTDGGQGHATAPSLSMIDDVDTTSAIPRQRKSSATTIFLFLSALAVMCMGILGGIAIYRLYVPSQAERMRFHGYCGVPYDSQAVNDAEMLRVNNNLRTGANNYPLGLEDFNMYRDLASILQDDQVKNSFFPEEFELDLSDDESYSKINVPLFKGGRRGRFIHDFKINQTGIIDGDAGRCFIMPLDRETVLPPKSLYDLLIKMWDGYYNIDTERVRKNFRVVLPELPDLSNVSPKIANECKNMKVYWLEKFTSGVFKRDAHITDSGKFGGFAGKHIVEVDLVNINEVDNLEKESKK</sequence>
<dbReference type="PANTHER" id="PTHR10962:SF1">
    <property type="entry name" value="INTEGRAL MEMBRANE PROTEIN 2"/>
    <property type="match status" value="1"/>
</dbReference>
<reference evidence="11 12" key="1">
    <citation type="submission" date="2020-11" db="EMBL/GenBank/DDBJ databases">
        <authorList>
            <person name="Wallbank WR R."/>
            <person name="Pardo Diaz C."/>
            <person name="Kozak K."/>
            <person name="Martin S."/>
            <person name="Jiggins C."/>
            <person name="Moest M."/>
            <person name="Warren A I."/>
            <person name="Generalovic N T."/>
            <person name="Byers J.R.P. K."/>
            <person name="Montejo-Kovacevich G."/>
            <person name="Yen C E."/>
        </authorList>
    </citation>
    <scope>NUCLEOTIDE SEQUENCE [LARGE SCALE GENOMIC DNA]</scope>
</reference>
<comment type="similarity">
    <text evidence="2 9">Belongs to the ITM2 family.</text>
</comment>
<dbReference type="GO" id="GO:0070062">
    <property type="term" value="C:extracellular exosome"/>
    <property type="evidence" value="ECO:0007669"/>
    <property type="project" value="TreeGrafter"/>
</dbReference>
<evidence type="ECO:0000313" key="12">
    <source>
        <dbReference type="Proteomes" id="UP000594454"/>
    </source>
</evidence>
<evidence type="ECO:0000256" key="8">
    <source>
        <dbReference type="ARBA" id="ARBA00023180"/>
    </source>
</evidence>
<dbReference type="PANTHER" id="PTHR10962">
    <property type="entry name" value="INTEGRAL TRANSMEMBRANE PROTEIN 2"/>
    <property type="match status" value="1"/>
</dbReference>
<evidence type="ECO:0000256" key="1">
    <source>
        <dbReference type="ARBA" id="ARBA00004606"/>
    </source>
</evidence>
<evidence type="ECO:0000256" key="3">
    <source>
        <dbReference type="ARBA" id="ARBA00022692"/>
    </source>
</evidence>
<organism evidence="11 12">
    <name type="scientific">Hermetia illucens</name>
    <name type="common">Black soldier fly</name>
    <dbReference type="NCBI Taxonomy" id="343691"/>
    <lineage>
        <taxon>Eukaryota</taxon>
        <taxon>Metazoa</taxon>
        <taxon>Ecdysozoa</taxon>
        <taxon>Arthropoda</taxon>
        <taxon>Hexapoda</taxon>
        <taxon>Insecta</taxon>
        <taxon>Pterygota</taxon>
        <taxon>Neoptera</taxon>
        <taxon>Endopterygota</taxon>
        <taxon>Diptera</taxon>
        <taxon>Brachycera</taxon>
        <taxon>Stratiomyomorpha</taxon>
        <taxon>Stratiomyidae</taxon>
        <taxon>Hermetiinae</taxon>
        <taxon>Hermetia</taxon>
    </lineage>
</organism>
<evidence type="ECO:0000256" key="7">
    <source>
        <dbReference type="ARBA" id="ARBA00023157"/>
    </source>
</evidence>
<dbReference type="InterPro" id="IPR040145">
    <property type="entry name" value="ITM2"/>
</dbReference>
<keyword evidence="6 9" id="KW-0472">Membrane</keyword>
<evidence type="ECO:0000256" key="4">
    <source>
        <dbReference type="ARBA" id="ARBA00022968"/>
    </source>
</evidence>
<protein>
    <recommendedName>
        <fullName evidence="9">Integral membrane protein 2</fullName>
    </recommendedName>
</protein>
<keyword evidence="7" id="KW-1015">Disulfide bond</keyword>
<dbReference type="OMA" id="PQHHCLK"/>
<proteinExistence type="inferred from homology"/>
<evidence type="ECO:0000313" key="11">
    <source>
        <dbReference type="EMBL" id="CAD7079761.1"/>
    </source>
</evidence>
<gene>
    <name evidence="11" type="ORF">HERILL_LOCUS2961</name>
</gene>
<dbReference type="GO" id="GO:0042985">
    <property type="term" value="P:negative regulation of amyloid precursor protein biosynthetic process"/>
    <property type="evidence" value="ECO:0007669"/>
    <property type="project" value="TreeGrafter"/>
</dbReference>
<dbReference type="Pfam" id="PF04089">
    <property type="entry name" value="BRICHOS"/>
    <property type="match status" value="1"/>
</dbReference>
<evidence type="ECO:0000256" key="2">
    <source>
        <dbReference type="ARBA" id="ARBA00006794"/>
    </source>
</evidence>
<keyword evidence="3 9" id="KW-0812">Transmembrane</keyword>
<dbReference type="GO" id="GO:0001540">
    <property type="term" value="F:amyloid-beta binding"/>
    <property type="evidence" value="ECO:0007669"/>
    <property type="project" value="TreeGrafter"/>
</dbReference>
<dbReference type="PROSITE" id="PS50869">
    <property type="entry name" value="BRICHOS"/>
    <property type="match status" value="1"/>
</dbReference>
<comment type="subcellular location">
    <subcellularLocation>
        <location evidence="1 9">Membrane</location>
        <topology evidence="1 9">Single-pass type II membrane protein</topology>
    </subcellularLocation>
</comment>
<dbReference type="OrthoDB" id="9982095at2759"/>
<evidence type="ECO:0000259" key="10">
    <source>
        <dbReference type="PROSITE" id="PS50869"/>
    </source>
</evidence>
<evidence type="ECO:0000256" key="6">
    <source>
        <dbReference type="ARBA" id="ARBA00023136"/>
    </source>
</evidence>
<keyword evidence="4 9" id="KW-0735">Signal-anchor</keyword>
<dbReference type="AlphaFoldDB" id="A0A7R8YNL4"/>